<evidence type="ECO:0000313" key="5">
    <source>
        <dbReference type="Proteomes" id="UP000179243"/>
    </source>
</evidence>
<reference evidence="4 5" key="1">
    <citation type="journal article" date="2016" name="Nat. Commun.">
        <title>Thousands of microbial genomes shed light on interconnected biogeochemical processes in an aquifer system.</title>
        <authorList>
            <person name="Anantharaman K."/>
            <person name="Brown C.T."/>
            <person name="Hug L.A."/>
            <person name="Sharon I."/>
            <person name="Castelle C.J."/>
            <person name="Probst A.J."/>
            <person name="Thomas B.C."/>
            <person name="Singh A."/>
            <person name="Wilkins M.J."/>
            <person name="Karaoz U."/>
            <person name="Brodie E.L."/>
            <person name="Williams K.H."/>
            <person name="Hubbard S.S."/>
            <person name="Banfield J.F."/>
        </authorList>
    </citation>
    <scope>NUCLEOTIDE SEQUENCE [LARGE SCALE GENOMIC DNA]</scope>
</reference>
<dbReference type="Gene3D" id="3.40.50.2300">
    <property type="match status" value="1"/>
</dbReference>
<dbReference type="InterPro" id="IPR001789">
    <property type="entry name" value="Sig_transdc_resp-reg_receiver"/>
</dbReference>
<accession>A0A1F7F3G9</accession>
<dbReference type="Pfam" id="PF00072">
    <property type="entry name" value="Response_reg"/>
    <property type="match status" value="1"/>
</dbReference>
<evidence type="ECO:0000256" key="2">
    <source>
        <dbReference type="PROSITE-ProRule" id="PRU00169"/>
    </source>
</evidence>
<protein>
    <recommendedName>
        <fullName evidence="3">Response regulatory domain-containing protein</fullName>
    </recommendedName>
</protein>
<evidence type="ECO:0000256" key="1">
    <source>
        <dbReference type="ARBA" id="ARBA00022553"/>
    </source>
</evidence>
<organism evidence="4 5">
    <name type="scientific">Candidatus Raymondbacteria bacterium RIFOXYD12_FULL_49_13</name>
    <dbReference type="NCBI Taxonomy" id="1817890"/>
    <lineage>
        <taxon>Bacteria</taxon>
        <taxon>Raymondiibacteriota</taxon>
    </lineage>
</organism>
<dbReference type="InterPro" id="IPR050595">
    <property type="entry name" value="Bact_response_regulator"/>
</dbReference>
<sequence>MAHIKAFLGEKADFKKVFRSVLVVDDDDLFLGTLCEAIVRSQPNTVVFSCLEPEHSLALLEQAYIDVCISDINMPGMSGDKVILSVKEASPTTYTIAVTGHTFDAAFKAGRCNPDFFIDKNKGFQVILAGLKKGFAESLERRKTAFVGYYDEVRGVIGKEPDDWRFKRSIKDALGYSFKDFLDFRKRIKAVGLQLIRPHFTMEEKAFILGYSSTRLLKEHVSTFFLLFGLHI</sequence>
<comment type="caution">
    <text evidence="4">The sequence shown here is derived from an EMBL/GenBank/DDBJ whole genome shotgun (WGS) entry which is preliminary data.</text>
</comment>
<name>A0A1F7F3G9_UNCRA</name>
<keyword evidence="1 2" id="KW-0597">Phosphoprotein</keyword>
<dbReference type="AlphaFoldDB" id="A0A1F7F3G9"/>
<evidence type="ECO:0000313" key="4">
    <source>
        <dbReference type="EMBL" id="OGK01077.1"/>
    </source>
</evidence>
<dbReference type="SMART" id="SM00448">
    <property type="entry name" value="REC"/>
    <property type="match status" value="1"/>
</dbReference>
<dbReference type="GO" id="GO:0000160">
    <property type="term" value="P:phosphorelay signal transduction system"/>
    <property type="evidence" value="ECO:0007669"/>
    <property type="project" value="InterPro"/>
</dbReference>
<dbReference type="PANTHER" id="PTHR44591:SF3">
    <property type="entry name" value="RESPONSE REGULATORY DOMAIN-CONTAINING PROTEIN"/>
    <property type="match status" value="1"/>
</dbReference>
<feature type="modified residue" description="4-aspartylphosphate" evidence="2">
    <location>
        <position position="71"/>
    </location>
</feature>
<proteinExistence type="predicted"/>
<dbReference type="Proteomes" id="UP000179243">
    <property type="component" value="Unassembled WGS sequence"/>
</dbReference>
<dbReference type="EMBL" id="MFYX01000134">
    <property type="protein sequence ID" value="OGK01077.1"/>
    <property type="molecule type" value="Genomic_DNA"/>
</dbReference>
<dbReference type="PROSITE" id="PS50110">
    <property type="entry name" value="RESPONSE_REGULATORY"/>
    <property type="match status" value="1"/>
</dbReference>
<gene>
    <name evidence="4" type="ORF">A2519_16940</name>
</gene>
<feature type="domain" description="Response regulatory" evidence="3">
    <location>
        <begin position="20"/>
        <end position="135"/>
    </location>
</feature>
<evidence type="ECO:0000259" key="3">
    <source>
        <dbReference type="PROSITE" id="PS50110"/>
    </source>
</evidence>
<dbReference type="InterPro" id="IPR011006">
    <property type="entry name" value="CheY-like_superfamily"/>
</dbReference>
<dbReference type="SUPFAM" id="SSF52172">
    <property type="entry name" value="CheY-like"/>
    <property type="match status" value="1"/>
</dbReference>
<dbReference type="PANTHER" id="PTHR44591">
    <property type="entry name" value="STRESS RESPONSE REGULATOR PROTEIN 1"/>
    <property type="match status" value="1"/>
</dbReference>